<dbReference type="OrthoDB" id="267461at2759"/>
<evidence type="ECO:0000313" key="2">
    <source>
        <dbReference type="EMBL" id="KAG5481504.1"/>
    </source>
</evidence>
<feature type="compositionally biased region" description="Polar residues" evidence="1">
    <location>
        <begin position="425"/>
        <end position="438"/>
    </location>
</feature>
<feature type="region of interest" description="Disordered" evidence="1">
    <location>
        <begin position="1255"/>
        <end position="1285"/>
    </location>
</feature>
<reference evidence="2 3" key="1">
    <citation type="submission" date="2021-03" db="EMBL/GenBank/DDBJ databases">
        <title>Leishmania (Mundinia) martiniquensis Genome sequencing and assembly.</title>
        <authorList>
            <person name="Almutairi H."/>
            <person name="Gatherer D."/>
        </authorList>
    </citation>
    <scope>NUCLEOTIDE SEQUENCE [LARGE SCALE GENOMIC DNA]</scope>
    <source>
        <strain evidence="2">LSCM1</strain>
    </source>
</reference>
<dbReference type="SMR" id="A0A836KN35"/>
<dbReference type="KEGG" id="lmat:92515488"/>
<proteinExistence type="predicted"/>
<feature type="compositionally biased region" description="Polar residues" evidence="1">
    <location>
        <begin position="646"/>
        <end position="658"/>
    </location>
</feature>
<dbReference type="Proteomes" id="UP000673552">
    <property type="component" value="Chromosome 17"/>
</dbReference>
<sequence length="1319" mass="138948">MSRLPHFHSDSDFHRDEEGSKSMSQVRARPAIRLDKSLSFISTASVPAGNMSGPASPLLSGDSVQGVCGSSSAVASPKLFHTRDLNVEACGQHSLPSLKASRSRVMSGSRTAHSSSRPCSQHPQPHHRHHYPRLPSSCSPSVSRSCGAHSQVRCGEQSRCLAAEAGGGELDVLESEATVLTRPSDPRPNSSEADGALGVRSQRTESVTVSPAPRRAGALSEDFEGALSMPASAGKDEASKGVGGHYATCSNDRETSSFGPGARGQDDADVAKRTSGATPPPRRALVLSRGYSDVDTDTDACADGAPPPRASTEEVARCASVCTAPADLAVDAPRSSAILAVGDGDEDEDGAVADGLSAAAAAACTNANPLATADASRIESPAVPSVLPVGRLVPRVTTEKGEVVAQRSGALTAHRATAPERESARNPSRSLRSESSGGIESPLPWPVPHWARATGVWQRSSPAHAREDEAAEGVEEVRAAREDAIIAREQQQRQPVAETAMVSKVSNASVQKTNEIAETAASTTQDLIRLSVASCTLTASSALGSALHVTSTIPAQLTAPAALTAAAERASASVTPLSSLTMLNSISGASLTMSTAATSSLWLVSGSTPTPLRRLRDRMREVSATLDAEEEEAEGVQEGSAAAESQTECALQLANETSAAAVATPETDAESRREADERSAPADNSMRTKQSIATAEEAHHLCRTSAPLRSVAHSVARTPLSTHSFSPEPARPQAEGPHPPSPSLAARTAVSTSVQLNSLTANDDAVMPAPAEATAPQLYGTATPPPFGAADTWAGLAETAPLMPSPSSAESARVSEEVKELVRRAQAEVCRTRETLISTLRDHRASFRLSEPSPTPKCISSTTASAHLAQPSVAVPNAQRSLPSVSSTPARSLRLPTVAAMAAEPSVPPSTALPTASESTMRTSGEWRSAATVLRPQLRAAADAILRRLQGYDARDHGVLPMDTVVRVAYFVITRRHMATAAWSLRTAEGGLAATPMRVSMVESGGDATFRSERAQLPSHTAEGRRAALLSGTPLGRQLGSSAAGKSRQCAARLSPTAFETPCQQRFSLNACDAVKRSRGSDSPLSLSRPTGRTRPRVCSVLDADTNDEDKRVAAEHHDASVTCTSPTRTLEHVMLLQQHRAEEELHLQFYFTVLEAFKQVFGERYAWQHLGATNASRHDCATASLTQPAQKRRRTGDSPVRRCDDRRGDADVTRDEAHAGRAQLGVMNELDDVPGPLESRFPRLRQQYALIQREKRDAAATAPSSVEGNTGDPLATPRTTDGSVRSEVAAAATGLALRPPPLDVLVYYHTFIESLRVL</sequence>
<feature type="region of interest" description="Disordered" evidence="1">
    <location>
        <begin position="1"/>
        <end position="30"/>
    </location>
</feature>
<dbReference type="EMBL" id="JAFEUZ010000017">
    <property type="protein sequence ID" value="KAG5481504.1"/>
    <property type="molecule type" value="Genomic_DNA"/>
</dbReference>
<feature type="compositionally biased region" description="Polar residues" evidence="1">
    <location>
        <begin position="912"/>
        <end position="923"/>
    </location>
</feature>
<comment type="caution">
    <text evidence="2">The sequence shown here is derived from an EMBL/GenBank/DDBJ whole genome shotgun (WGS) entry which is preliminary data.</text>
</comment>
<keyword evidence="3" id="KW-1185">Reference proteome</keyword>
<feature type="compositionally biased region" description="Low complexity" evidence="1">
    <location>
        <begin position="113"/>
        <end position="123"/>
    </location>
</feature>
<feature type="compositionally biased region" description="Basic and acidic residues" evidence="1">
    <location>
        <begin position="7"/>
        <end position="20"/>
    </location>
</feature>
<name>A0A836KN35_9TRYP</name>
<feature type="compositionally biased region" description="Low complexity" evidence="1">
    <location>
        <begin position="133"/>
        <end position="142"/>
    </location>
</feature>
<organism evidence="2 3">
    <name type="scientific">Leishmania martiniquensis</name>
    <dbReference type="NCBI Taxonomy" id="1580590"/>
    <lineage>
        <taxon>Eukaryota</taxon>
        <taxon>Discoba</taxon>
        <taxon>Euglenozoa</taxon>
        <taxon>Kinetoplastea</taxon>
        <taxon>Metakinetoplastina</taxon>
        <taxon>Trypanosomatida</taxon>
        <taxon>Trypanosomatidae</taxon>
        <taxon>Leishmaniinae</taxon>
        <taxon>Leishmania</taxon>
    </lineage>
</organism>
<feature type="compositionally biased region" description="Basic and acidic residues" evidence="1">
    <location>
        <begin position="1196"/>
        <end position="1220"/>
    </location>
</feature>
<gene>
    <name evidence="2" type="ORF">LSCM1_05522</name>
</gene>
<protein>
    <submittedName>
        <fullName evidence="2">Uncharacterized protein</fullName>
    </submittedName>
</protein>
<feature type="region of interest" description="Disordered" evidence="1">
    <location>
        <begin position="1182"/>
        <end position="1221"/>
    </location>
</feature>
<evidence type="ECO:0000256" key="1">
    <source>
        <dbReference type="SAM" id="MobiDB-lite"/>
    </source>
</evidence>
<evidence type="ECO:0000313" key="3">
    <source>
        <dbReference type="Proteomes" id="UP000673552"/>
    </source>
</evidence>
<dbReference type="GeneID" id="92515488"/>
<feature type="region of interest" description="Disordered" evidence="1">
    <location>
        <begin position="407"/>
        <end position="446"/>
    </location>
</feature>
<accession>A0A836KN35</accession>
<feature type="region of interest" description="Disordered" evidence="1">
    <location>
        <begin position="252"/>
        <end position="284"/>
    </location>
</feature>
<feature type="compositionally biased region" description="Low complexity" evidence="1">
    <location>
        <begin position="636"/>
        <end position="645"/>
    </location>
</feature>
<feature type="region of interest" description="Disordered" evidence="1">
    <location>
        <begin position="177"/>
        <end position="216"/>
    </location>
</feature>
<dbReference type="RefSeq" id="XP_067179611.1">
    <property type="nucleotide sequence ID" value="XM_067322976.1"/>
</dbReference>
<feature type="region of interest" description="Disordered" evidence="1">
    <location>
        <begin position="98"/>
        <end position="142"/>
    </location>
</feature>
<feature type="region of interest" description="Disordered" evidence="1">
    <location>
        <begin position="902"/>
        <end position="928"/>
    </location>
</feature>
<feature type="region of interest" description="Disordered" evidence="1">
    <location>
        <begin position="717"/>
        <end position="747"/>
    </location>
</feature>
<feature type="region of interest" description="Disordered" evidence="1">
    <location>
        <begin position="626"/>
        <end position="693"/>
    </location>
</feature>
<feature type="compositionally biased region" description="Basic and acidic residues" evidence="1">
    <location>
        <begin position="669"/>
        <end position="680"/>
    </location>
</feature>